<feature type="transmembrane region" description="Helical" evidence="12">
    <location>
        <begin position="46"/>
        <end position="67"/>
    </location>
</feature>
<dbReference type="STRING" id="1423731.FC81_GL000574"/>
<dbReference type="Pfam" id="PF00884">
    <property type="entry name" value="Sulfatase"/>
    <property type="match status" value="1"/>
</dbReference>
<dbReference type="InterPro" id="IPR012160">
    <property type="entry name" value="LtaS-like"/>
</dbReference>
<dbReference type="GO" id="GO:0005886">
    <property type="term" value="C:plasma membrane"/>
    <property type="evidence" value="ECO:0007669"/>
    <property type="project" value="UniProtKB-SubCell"/>
</dbReference>
<feature type="binding site" evidence="10">
    <location>
        <position position="481"/>
    </location>
    <ligand>
        <name>Mn(2+)</name>
        <dbReference type="ChEBI" id="CHEBI:29035"/>
    </ligand>
</feature>
<feature type="transmembrane region" description="Helical" evidence="12">
    <location>
        <begin position="160"/>
        <end position="178"/>
    </location>
</feature>
<evidence type="ECO:0000256" key="11">
    <source>
        <dbReference type="SAM" id="MobiDB-lite"/>
    </source>
</evidence>
<keyword evidence="5 12" id="KW-0812">Transmembrane</keyword>
<evidence type="ECO:0000256" key="4">
    <source>
        <dbReference type="ARBA" id="ARBA00022475"/>
    </source>
</evidence>
<dbReference type="Gene3D" id="3.40.720.10">
    <property type="entry name" value="Alkaline Phosphatase, subunit A"/>
    <property type="match status" value="1"/>
</dbReference>
<evidence type="ECO:0000256" key="3">
    <source>
        <dbReference type="ARBA" id="ARBA00009983"/>
    </source>
</evidence>
<name>A0A0R1M3S1_9LACO</name>
<comment type="similarity">
    <text evidence="3">Belongs to the LTA synthase family.</text>
</comment>
<feature type="region of interest" description="Disordered" evidence="11">
    <location>
        <begin position="679"/>
        <end position="722"/>
    </location>
</feature>
<evidence type="ECO:0000256" key="6">
    <source>
        <dbReference type="ARBA" id="ARBA00022989"/>
    </source>
</evidence>
<keyword evidence="9" id="KW-0479">Metal-binding</keyword>
<evidence type="ECO:0000256" key="10">
    <source>
        <dbReference type="PIRSR" id="PIRSR005091-3"/>
    </source>
</evidence>
<dbReference type="InterPro" id="IPR050448">
    <property type="entry name" value="OpgB/LTA_synthase_biosynth"/>
</dbReference>
<feature type="binding site" evidence="10">
    <location>
        <position position="260"/>
    </location>
    <ligand>
        <name>Mn(2+)</name>
        <dbReference type="ChEBI" id="CHEBI:29035"/>
    </ligand>
</feature>
<dbReference type="OrthoDB" id="5901192at2"/>
<dbReference type="CDD" id="cd16015">
    <property type="entry name" value="LTA_synthase"/>
    <property type="match status" value="1"/>
</dbReference>
<dbReference type="RefSeq" id="WP_057742677.1">
    <property type="nucleotide sequence ID" value="NZ_AZEF01000010.1"/>
</dbReference>
<evidence type="ECO:0000256" key="9">
    <source>
        <dbReference type="PIRSR" id="PIRSR005091-2"/>
    </source>
</evidence>
<comment type="pathway">
    <text evidence="2">Cell wall biogenesis; lipoteichoic acid biosynthesis.</text>
</comment>
<evidence type="ECO:0000256" key="1">
    <source>
        <dbReference type="ARBA" id="ARBA00004651"/>
    </source>
</evidence>
<comment type="caution">
    <text evidence="14">The sequence shown here is derived from an EMBL/GenBank/DDBJ whole genome shotgun (WGS) entry which is preliminary data.</text>
</comment>
<dbReference type="GO" id="GO:0046872">
    <property type="term" value="F:metal ion binding"/>
    <property type="evidence" value="ECO:0007669"/>
    <property type="project" value="UniProtKB-KW"/>
</dbReference>
<evidence type="ECO:0000256" key="7">
    <source>
        <dbReference type="ARBA" id="ARBA00023136"/>
    </source>
</evidence>
<dbReference type="Proteomes" id="UP000051621">
    <property type="component" value="Unassembled WGS sequence"/>
</dbReference>
<gene>
    <name evidence="14" type="ORF">FC81_GL000574</name>
</gene>
<feature type="compositionally biased region" description="Low complexity" evidence="11">
    <location>
        <begin position="713"/>
        <end position="722"/>
    </location>
</feature>
<feature type="domain" description="Sulfatase N-terminal" evidence="13">
    <location>
        <begin position="252"/>
        <end position="548"/>
    </location>
</feature>
<evidence type="ECO:0000313" key="15">
    <source>
        <dbReference type="Proteomes" id="UP000051621"/>
    </source>
</evidence>
<feature type="binding site" evidence="10">
    <location>
        <position position="480"/>
    </location>
    <ligand>
        <name>Mn(2+)</name>
        <dbReference type="ChEBI" id="CHEBI:29035"/>
    </ligand>
</feature>
<evidence type="ECO:0000256" key="12">
    <source>
        <dbReference type="SAM" id="Phobius"/>
    </source>
</evidence>
<dbReference type="InterPro" id="IPR000917">
    <property type="entry name" value="Sulfatase_N"/>
</dbReference>
<evidence type="ECO:0000259" key="13">
    <source>
        <dbReference type="Pfam" id="PF00884"/>
    </source>
</evidence>
<dbReference type="EMBL" id="AZEF01000010">
    <property type="protein sequence ID" value="KRL02687.1"/>
    <property type="molecule type" value="Genomic_DNA"/>
</dbReference>
<keyword evidence="9" id="KW-0464">Manganese</keyword>
<dbReference type="InterPro" id="IPR017850">
    <property type="entry name" value="Alkaline_phosphatase_core_sf"/>
</dbReference>
<reference evidence="14 15" key="1">
    <citation type="journal article" date="2015" name="Genome Announc.">
        <title>Expanding the biotechnology potential of lactobacilli through comparative genomics of 213 strains and associated genera.</title>
        <authorList>
            <person name="Sun Z."/>
            <person name="Harris H.M."/>
            <person name="McCann A."/>
            <person name="Guo C."/>
            <person name="Argimon S."/>
            <person name="Zhang W."/>
            <person name="Yang X."/>
            <person name="Jeffery I.B."/>
            <person name="Cooney J.C."/>
            <person name="Kagawa T.F."/>
            <person name="Liu W."/>
            <person name="Song Y."/>
            <person name="Salvetti E."/>
            <person name="Wrobel A."/>
            <person name="Rasinkangas P."/>
            <person name="Parkhill J."/>
            <person name="Rea M.C."/>
            <person name="O'Sullivan O."/>
            <person name="Ritari J."/>
            <person name="Douillard F.P."/>
            <person name="Paul Ross R."/>
            <person name="Yang R."/>
            <person name="Briner A.E."/>
            <person name="Felis G.E."/>
            <person name="de Vos W.M."/>
            <person name="Barrangou R."/>
            <person name="Klaenhammer T.R."/>
            <person name="Caufield P.W."/>
            <person name="Cui Y."/>
            <person name="Zhang H."/>
            <person name="O'Toole P.W."/>
        </authorList>
    </citation>
    <scope>NUCLEOTIDE SEQUENCE [LARGE SCALE GENOMIC DNA]</scope>
    <source>
        <strain evidence="14 15">DSM 19910</strain>
    </source>
</reference>
<keyword evidence="6 12" id="KW-1133">Transmembrane helix</keyword>
<comment type="subcellular location">
    <subcellularLocation>
        <location evidence="1">Cell membrane</location>
        <topology evidence="1">Multi-pass membrane protein</topology>
    </subcellularLocation>
</comment>
<dbReference type="AlphaFoldDB" id="A0A0R1M3S1"/>
<evidence type="ECO:0000313" key="14">
    <source>
        <dbReference type="EMBL" id="KRL02687.1"/>
    </source>
</evidence>
<accession>A0A0R1M3S1</accession>
<proteinExistence type="inferred from homology"/>
<keyword evidence="4" id="KW-1003">Cell membrane</keyword>
<feature type="transmembrane region" description="Helical" evidence="12">
    <location>
        <begin position="130"/>
        <end position="148"/>
    </location>
</feature>
<keyword evidence="15" id="KW-1185">Reference proteome</keyword>
<feature type="binding site" evidence="10">
    <location>
        <position position="304"/>
    </location>
    <ligand>
        <name>Mn(2+)</name>
        <dbReference type="ChEBI" id="CHEBI:29035"/>
    </ligand>
</feature>
<dbReference type="PANTHER" id="PTHR47371:SF3">
    <property type="entry name" value="PHOSPHOGLYCEROL TRANSFERASE I"/>
    <property type="match status" value="1"/>
</dbReference>
<dbReference type="SUPFAM" id="SSF53649">
    <property type="entry name" value="Alkaline phosphatase-like"/>
    <property type="match status" value="1"/>
</dbReference>
<keyword evidence="7 12" id="KW-0472">Membrane</keyword>
<dbReference type="PANTHER" id="PTHR47371">
    <property type="entry name" value="LIPOTEICHOIC ACID SYNTHASE"/>
    <property type="match status" value="1"/>
</dbReference>
<organism evidence="14 15">
    <name type="scientific">Liquorilactobacillus capillatus DSM 19910</name>
    <dbReference type="NCBI Taxonomy" id="1423731"/>
    <lineage>
        <taxon>Bacteria</taxon>
        <taxon>Bacillati</taxon>
        <taxon>Bacillota</taxon>
        <taxon>Bacilli</taxon>
        <taxon>Lactobacillales</taxon>
        <taxon>Lactobacillaceae</taxon>
        <taxon>Liquorilactobacillus</taxon>
    </lineage>
</organism>
<feature type="binding site" evidence="9">
    <location>
        <position position="421"/>
    </location>
    <ligand>
        <name>substrate</name>
    </ligand>
</feature>
<sequence length="722" mass="81472">MFLSKTRDYLSTRWGFFSLLVFLFWLKTILVYLIDFRLGVEGLYQYTILFFNPVATTLLLFSAALYIKRPIPAYLVLSLLYIANSALLLFNIIYYREFTDFMTINVIFGYSSVSEGLSSSSFALLKPQDLIMIVDIIFIVVAVATRFIKLDKKPVPPQQAVAISSFALLLVFLNLTLGEINRPQLLSRTFDRNYLVKYLGIDSFTFYDGIKTAKNNHVRSEASSADLNKVLTFTQKHYAKPNPQMYGIAKGKNIIVIHLESFQQFLINYRLDGKEVTPFLNSLYNDKSTYSFANFFNQVGQGKTSDAENMLETSIYGLPQGSLFSALGTDNTFQGAPAILNQQKNYTSAVFHGNKGSFWNRNSVYKNLGYQNFFDASYFNTASNNLTEYGLKDKLLFHDSVKYLERLQQPFYAKFITVSNHFPYTIDQKNTDFKAADTGDSSVDNYFVTAHYLDQAVKEFFDYLKKSGLYDNSMIVLYGDHYGISNSRNLKLAPLLGKSASTWTDFDNAQLQRVPFMIHIPGQKNGGIQQQYGGEIDVLPTILHLAGVDTSSYIQFGTDLFSKKHDQVVAFRNENFVTPNYTVVDGNIYDNKTGLQITHPTSALAAKLKAEGNKVNNELSLSDSLNNKNLLRFYIPNGFIPVNPQNYNYKNGFGQITQLQQQLGSNSTSLWSRNGNKTTIDDYVSDAPELNTTDSNKENEESVSSSIDTNKQSTSSSTSTAN</sequence>
<dbReference type="PATRIC" id="fig|1423731.3.peg.589"/>
<feature type="active site" evidence="8">
    <location>
        <position position="304"/>
    </location>
</feature>
<evidence type="ECO:0000256" key="5">
    <source>
        <dbReference type="ARBA" id="ARBA00022692"/>
    </source>
</evidence>
<feature type="transmembrane region" description="Helical" evidence="12">
    <location>
        <begin position="74"/>
        <end position="95"/>
    </location>
</feature>
<evidence type="ECO:0000256" key="8">
    <source>
        <dbReference type="PIRSR" id="PIRSR005091-1"/>
    </source>
</evidence>
<dbReference type="PIRSF" id="PIRSF005091">
    <property type="entry name" value="Mmb_sulf_HI1246"/>
    <property type="match status" value="1"/>
</dbReference>
<feature type="transmembrane region" description="Helical" evidence="12">
    <location>
        <begin position="12"/>
        <end position="34"/>
    </location>
</feature>
<dbReference type="Gene3D" id="3.30.1120.170">
    <property type="match status" value="1"/>
</dbReference>
<protein>
    <submittedName>
        <fullName evidence="14">Sulfatase family protein</fullName>
    </submittedName>
</protein>
<evidence type="ECO:0000256" key="2">
    <source>
        <dbReference type="ARBA" id="ARBA00004936"/>
    </source>
</evidence>